<evidence type="ECO:0000259" key="6">
    <source>
        <dbReference type="PROSITE" id="PS50887"/>
    </source>
</evidence>
<dbReference type="InterPro" id="IPR050469">
    <property type="entry name" value="Diguanylate_Cyclase"/>
</dbReference>
<feature type="domain" description="GGDEF" evidence="6">
    <location>
        <begin position="422"/>
        <end position="555"/>
    </location>
</feature>
<feature type="chain" id="PRO_5030736636" description="diguanylate cyclase" evidence="5">
    <location>
        <begin position="23"/>
        <end position="555"/>
    </location>
</feature>
<keyword evidence="5" id="KW-0732">Signal</keyword>
<keyword evidence="4" id="KW-0472">Membrane</keyword>
<dbReference type="InterPro" id="IPR000160">
    <property type="entry name" value="GGDEF_dom"/>
</dbReference>
<dbReference type="AlphaFoldDB" id="A0A7W3U1H6"/>
<protein>
    <recommendedName>
        <fullName evidence="2">diguanylate cyclase</fullName>
        <ecNumber evidence="2">2.7.7.65</ecNumber>
    </recommendedName>
</protein>
<sequence length="555" mass="61603">MSLRAWLMGMLAWALFAPPAWAGAIDVSQVNELPLSHQLQVLEDPQHGLDLASAMQSRDFAPPPGDRTNFGFSRSTWWVRIDLGNPTGTPVRLVLRQDYPLIDTIDLWQVQDGQIQGDVATGDRRPFDSRPIGTRDFLFPLEVAPGSTQQVYLRMRTSGSMNIGLSLVDPSTLVEGQDVRQLGFGLYFGGFFVLIAYNIFIFLAVRDRPFSYYLLYVLSYGLYFSIIDGLAFQYFWPGQPAWGNTSLVVMLALTLLFGMRFTRSFLDTPQLTPRLDWVARALEVLSVVAFAGAFLLDYNQIIVPISYLTIAITAMIITMGIIGVLHGSVSARYFMIAWGVLLSAVMVFMAKSFGWLPHNPFTQNAFQIGSLLEMVLLSLALAHRVREINHLSRTDALTQLPNRRTFDEALDREFERHLQRGQPVAVLVADIDHFKQVNDTHGHAFGDKVLRRAAKALADHVGASGGRRMAFRYGGEEFAVLLPGEDGAQARETAEALRRAVEQELAALIPVTISIGGASTGDGTHENHHALFSAADRALYAAKRAGRNRVMFDPV</sequence>
<dbReference type="InterPro" id="IPR011623">
    <property type="entry name" value="7TMR_DISM_rcpt_extracell_dom1"/>
</dbReference>
<dbReference type="GO" id="GO:0052621">
    <property type="term" value="F:diguanylate cyclase activity"/>
    <property type="evidence" value="ECO:0007669"/>
    <property type="project" value="UniProtKB-EC"/>
</dbReference>
<dbReference type="SUPFAM" id="SSF55073">
    <property type="entry name" value="Nucleotide cyclase"/>
    <property type="match status" value="1"/>
</dbReference>
<feature type="transmembrane region" description="Helical" evidence="4">
    <location>
        <begin position="241"/>
        <end position="257"/>
    </location>
</feature>
<evidence type="ECO:0000256" key="2">
    <source>
        <dbReference type="ARBA" id="ARBA00012528"/>
    </source>
</evidence>
<organism evidence="7 8">
    <name type="scientific">Marilutibacter penaei</name>
    <dbReference type="NCBI Taxonomy" id="2759900"/>
    <lineage>
        <taxon>Bacteria</taxon>
        <taxon>Pseudomonadati</taxon>
        <taxon>Pseudomonadota</taxon>
        <taxon>Gammaproteobacteria</taxon>
        <taxon>Lysobacterales</taxon>
        <taxon>Lysobacteraceae</taxon>
        <taxon>Marilutibacter</taxon>
    </lineage>
</organism>
<evidence type="ECO:0000256" key="4">
    <source>
        <dbReference type="SAM" id="Phobius"/>
    </source>
</evidence>
<dbReference type="InterPro" id="IPR029787">
    <property type="entry name" value="Nucleotide_cyclase"/>
</dbReference>
<proteinExistence type="predicted"/>
<dbReference type="Proteomes" id="UP000552587">
    <property type="component" value="Unassembled WGS sequence"/>
</dbReference>
<dbReference type="PANTHER" id="PTHR45138:SF9">
    <property type="entry name" value="DIGUANYLATE CYCLASE DGCM-RELATED"/>
    <property type="match status" value="1"/>
</dbReference>
<dbReference type="SMART" id="SM00267">
    <property type="entry name" value="GGDEF"/>
    <property type="match status" value="1"/>
</dbReference>
<dbReference type="InterPro" id="IPR011622">
    <property type="entry name" value="7TMR_DISM_rcpt_extracell_dom2"/>
</dbReference>
<feature type="transmembrane region" description="Helical" evidence="4">
    <location>
        <begin position="212"/>
        <end position="235"/>
    </location>
</feature>
<evidence type="ECO:0000256" key="5">
    <source>
        <dbReference type="SAM" id="SignalP"/>
    </source>
</evidence>
<dbReference type="Pfam" id="PF07696">
    <property type="entry name" value="7TMR-DISMED2"/>
    <property type="match status" value="1"/>
</dbReference>
<dbReference type="PANTHER" id="PTHR45138">
    <property type="entry name" value="REGULATORY COMPONENTS OF SENSORY TRANSDUCTION SYSTEM"/>
    <property type="match status" value="1"/>
</dbReference>
<comment type="caution">
    <text evidence="7">The sequence shown here is derived from an EMBL/GenBank/DDBJ whole genome shotgun (WGS) entry which is preliminary data.</text>
</comment>
<dbReference type="EMBL" id="JACHTE010000001">
    <property type="protein sequence ID" value="MBB1087178.1"/>
    <property type="molecule type" value="Genomic_DNA"/>
</dbReference>
<dbReference type="GO" id="GO:1902201">
    <property type="term" value="P:negative regulation of bacterial-type flagellum-dependent cell motility"/>
    <property type="evidence" value="ECO:0007669"/>
    <property type="project" value="TreeGrafter"/>
</dbReference>
<name>A0A7W3U1H6_9GAMM</name>
<dbReference type="Pfam" id="PF07695">
    <property type="entry name" value="7TMR-DISM_7TM"/>
    <property type="match status" value="1"/>
</dbReference>
<evidence type="ECO:0000256" key="3">
    <source>
        <dbReference type="ARBA" id="ARBA00034247"/>
    </source>
</evidence>
<dbReference type="Gene3D" id="3.30.70.270">
    <property type="match status" value="1"/>
</dbReference>
<dbReference type="FunFam" id="3.30.70.270:FF:000001">
    <property type="entry name" value="Diguanylate cyclase domain protein"/>
    <property type="match status" value="1"/>
</dbReference>
<feature type="transmembrane region" description="Helical" evidence="4">
    <location>
        <begin position="277"/>
        <end position="295"/>
    </location>
</feature>
<comment type="catalytic activity">
    <reaction evidence="3">
        <text>2 GTP = 3',3'-c-di-GMP + 2 diphosphate</text>
        <dbReference type="Rhea" id="RHEA:24898"/>
        <dbReference type="ChEBI" id="CHEBI:33019"/>
        <dbReference type="ChEBI" id="CHEBI:37565"/>
        <dbReference type="ChEBI" id="CHEBI:58805"/>
        <dbReference type="EC" id="2.7.7.65"/>
    </reaction>
</comment>
<evidence type="ECO:0000256" key="1">
    <source>
        <dbReference type="ARBA" id="ARBA00001946"/>
    </source>
</evidence>
<dbReference type="PROSITE" id="PS50887">
    <property type="entry name" value="GGDEF"/>
    <property type="match status" value="1"/>
</dbReference>
<feature type="transmembrane region" description="Helical" evidence="4">
    <location>
        <begin position="301"/>
        <end position="326"/>
    </location>
</feature>
<dbReference type="CDD" id="cd01949">
    <property type="entry name" value="GGDEF"/>
    <property type="match status" value="1"/>
</dbReference>
<gene>
    <name evidence="7" type="ORF">H4F99_01605</name>
</gene>
<dbReference type="Pfam" id="PF00990">
    <property type="entry name" value="GGDEF"/>
    <property type="match status" value="1"/>
</dbReference>
<evidence type="ECO:0000313" key="7">
    <source>
        <dbReference type="EMBL" id="MBB1087178.1"/>
    </source>
</evidence>
<dbReference type="Gene3D" id="2.60.40.2380">
    <property type="match status" value="1"/>
</dbReference>
<feature type="transmembrane region" description="Helical" evidence="4">
    <location>
        <begin position="184"/>
        <end position="205"/>
    </location>
</feature>
<accession>A0A7W3U1H6</accession>
<dbReference type="GO" id="GO:0043709">
    <property type="term" value="P:cell adhesion involved in single-species biofilm formation"/>
    <property type="evidence" value="ECO:0007669"/>
    <property type="project" value="TreeGrafter"/>
</dbReference>
<feature type="transmembrane region" description="Helical" evidence="4">
    <location>
        <begin position="333"/>
        <end position="353"/>
    </location>
</feature>
<keyword evidence="4" id="KW-1133">Transmembrane helix</keyword>
<dbReference type="EC" id="2.7.7.65" evidence="2"/>
<keyword evidence="4" id="KW-0812">Transmembrane</keyword>
<keyword evidence="8" id="KW-1185">Reference proteome</keyword>
<dbReference type="NCBIfam" id="TIGR00254">
    <property type="entry name" value="GGDEF"/>
    <property type="match status" value="1"/>
</dbReference>
<reference evidence="7 8" key="1">
    <citation type="submission" date="2020-07" db="EMBL/GenBank/DDBJ databases">
        <authorList>
            <person name="Xu S."/>
            <person name="Li A."/>
        </authorList>
    </citation>
    <scope>NUCLEOTIDE SEQUENCE [LARGE SCALE GENOMIC DNA]</scope>
    <source>
        <strain evidence="7 8">SG-8</strain>
    </source>
</reference>
<feature type="signal peptide" evidence="5">
    <location>
        <begin position="1"/>
        <end position="22"/>
    </location>
</feature>
<dbReference type="RefSeq" id="WP_182667957.1">
    <property type="nucleotide sequence ID" value="NZ_JACHTE010000001.1"/>
</dbReference>
<dbReference type="InterPro" id="IPR043128">
    <property type="entry name" value="Rev_trsase/Diguanyl_cyclase"/>
</dbReference>
<comment type="cofactor">
    <cofactor evidence="1">
        <name>Mg(2+)</name>
        <dbReference type="ChEBI" id="CHEBI:18420"/>
    </cofactor>
</comment>
<dbReference type="GO" id="GO:0005886">
    <property type="term" value="C:plasma membrane"/>
    <property type="evidence" value="ECO:0007669"/>
    <property type="project" value="TreeGrafter"/>
</dbReference>
<evidence type="ECO:0000313" key="8">
    <source>
        <dbReference type="Proteomes" id="UP000552587"/>
    </source>
</evidence>